<dbReference type="CDD" id="cd18773">
    <property type="entry name" value="PDC1_HK_sensor"/>
    <property type="match status" value="1"/>
</dbReference>
<dbReference type="SMART" id="SM00091">
    <property type="entry name" value="PAS"/>
    <property type="match status" value="1"/>
</dbReference>
<evidence type="ECO:0000256" key="4">
    <source>
        <dbReference type="ARBA" id="ARBA00022475"/>
    </source>
</evidence>
<dbReference type="Pfam" id="PF00512">
    <property type="entry name" value="HisKA"/>
    <property type="match status" value="1"/>
</dbReference>
<dbReference type="InterPro" id="IPR036097">
    <property type="entry name" value="HisK_dim/P_sf"/>
</dbReference>
<dbReference type="Gene3D" id="1.10.8.500">
    <property type="entry name" value="HAMP domain in histidine kinase"/>
    <property type="match status" value="1"/>
</dbReference>
<evidence type="ECO:0000256" key="3">
    <source>
        <dbReference type="ARBA" id="ARBA00012438"/>
    </source>
</evidence>
<dbReference type="InterPro" id="IPR005467">
    <property type="entry name" value="His_kinase_dom"/>
</dbReference>
<evidence type="ECO:0000256" key="10">
    <source>
        <dbReference type="ARBA" id="ARBA00023012"/>
    </source>
</evidence>
<dbReference type="Pfam" id="PF23846">
    <property type="entry name" value="Cache_WalK"/>
    <property type="match status" value="1"/>
</dbReference>
<evidence type="ECO:0000259" key="14">
    <source>
        <dbReference type="PROSITE" id="PS50109"/>
    </source>
</evidence>
<dbReference type="CDD" id="cd06225">
    <property type="entry name" value="HAMP"/>
    <property type="match status" value="1"/>
</dbReference>
<evidence type="ECO:0000256" key="6">
    <source>
        <dbReference type="ARBA" id="ARBA00022679"/>
    </source>
</evidence>
<dbReference type="InterPro" id="IPR003661">
    <property type="entry name" value="HisK_dim/P_dom"/>
</dbReference>
<keyword evidence="6 17" id="KW-0808">Transferase</keyword>
<evidence type="ECO:0000256" key="12">
    <source>
        <dbReference type="SAM" id="Coils"/>
    </source>
</evidence>
<keyword evidence="13" id="KW-0812">Transmembrane</keyword>
<dbReference type="PRINTS" id="PR00344">
    <property type="entry name" value="BCTRLSENSOR"/>
</dbReference>
<dbReference type="SUPFAM" id="SSF158472">
    <property type="entry name" value="HAMP domain-like"/>
    <property type="match status" value="1"/>
</dbReference>
<feature type="domain" description="PAS" evidence="15">
    <location>
        <begin position="265"/>
        <end position="329"/>
    </location>
</feature>
<sequence length="610" mass="69029">MNTKKVSFFRSIHFKLTIIYALLTLVTLQIIGVYFVNELEESLIDNFKESVDSSIQALSYSIEKELSKEGQQDPETLYTNIDNLLQEYIIGADNISEITIVNKDIVVVGSVGDTNSLTIGKKTNQRMITGTGISRQNQEDMMVNQDDKRVIVFTRAIEKNEEELLGVIYVEADIENTYDQIGAINKIFATGTLIALAITAVLGSLVARTIIKPITEMRKQAKQLAKGNFDYRVKVYGDDEIGQLAMTFNQLTAELEDAQETTEEERKKLSSVISHMTDGVIATNHMGEIILLNGPAEKMLSIAHEKVIGTDVTHLLGLEETYTFEELLDLKEPLFLELGTSKEETVIKVLTTIIQKEEGHPHGLIAVLYDVTEQEKVEEERREFVANVSHELRTPLTTMRSYLEVLSEGGWRDEKIAPQFLQVTQGETERMIRLVNDLLKLSKLDSRDYQLNKDYINFTDFINKIIDRFEMSKKTDIIFRRMIPKEIVYVDIDTDKITQVIDNIISNAMKYSPEGGQVTFKMNVDAESIVVSIRDQGVGIPKENLDKIFERFYRVDKARSRKLGGTGLGLAIAKEMIQAHGGDIWAESEEGIGTTIHFSLPKEEQEDDWS</sequence>
<keyword evidence="8 17" id="KW-0418">Kinase</keyword>
<evidence type="ECO:0000256" key="9">
    <source>
        <dbReference type="ARBA" id="ARBA00022840"/>
    </source>
</evidence>
<reference evidence="17 18" key="1">
    <citation type="submission" date="2023-06" db="EMBL/GenBank/DDBJ databases">
        <title>Five Gram-positive bacteria isolated from mangrove sediments in Shenzhen, Guangdong, China.</title>
        <authorList>
            <person name="Yu S."/>
            <person name="Zheng W."/>
            <person name="Huang Y."/>
        </authorList>
    </citation>
    <scope>NUCLEOTIDE SEQUENCE [LARGE SCALE GENOMIC DNA]</scope>
    <source>
        <strain evidence="17 18">SaN35-3</strain>
    </source>
</reference>
<keyword evidence="10" id="KW-0902">Two-component regulatory system</keyword>
<keyword evidence="5" id="KW-0597">Phosphoprotein</keyword>
<dbReference type="Pfam" id="PF02518">
    <property type="entry name" value="HATPase_c"/>
    <property type="match status" value="1"/>
</dbReference>
<dbReference type="PANTHER" id="PTHR45453:SF1">
    <property type="entry name" value="PHOSPHATE REGULON SENSOR PROTEIN PHOR"/>
    <property type="match status" value="1"/>
</dbReference>
<dbReference type="SUPFAM" id="SSF55785">
    <property type="entry name" value="PYP-like sensor domain (PAS domain)"/>
    <property type="match status" value="1"/>
</dbReference>
<dbReference type="SUPFAM" id="SSF55874">
    <property type="entry name" value="ATPase domain of HSP90 chaperone/DNA topoisomerase II/histidine kinase"/>
    <property type="match status" value="1"/>
</dbReference>
<dbReference type="PROSITE" id="PS50885">
    <property type="entry name" value="HAMP"/>
    <property type="match status" value="1"/>
</dbReference>
<dbReference type="InterPro" id="IPR000014">
    <property type="entry name" value="PAS"/>
</dbReference>
<dbReference type="SMART" id="SM00387">
    <property type="entry name" value="HATPase_c"/>
    <property type="match status" value="1"/>
</dbReference>
<dbReference type="InterPro" id="IPR036890">
    <property type="entry name" value="HATPase_C_sf"/>
</dbReference>
<dbReference type="SUPFAM" id="SSF47384">
    <property type="entry name" value="Homodimeric domain of signal transducing histidine kinase"/>
    <property type="match status" value="1"/>
</dbReference>
<name>A0ABY9JR43_9BACI</name>
<dbReference type="InterPro" id="IPR050351">
    <property type="entry name" value="BphY/WalK/GraS-like"/>
</dbReference>
<evidence type="ECO:0000259" key="15">
    <source>
        <dbReference type="PROSITE" id="PS50112"/>
    </source>
</evidence>
<evidence type="ECO:0000256" key="8">
    <source>
        <dbReference type="ARBA" id="ARBA00022777"/>
    </source>
</evidence>
<evidence type="ECO:0000256" key="7">
    <source>
        <dbReference type="ARBA" id="ARBA00022741"/>
    </source>
</evidence>
<dbReference type="Gene3D" id="1.10.287.130">
    <property type="match status" value="1"/>
</dbReference>
<feature type="domain" description="Histidine kinase" evidence="14">
    <location>
        <begin position="387"/>
        <end position="604"/>
    </location>
</feature>
<evidence type="ECO:0000256" key="11">
    <source>
        <dbReference type="ARBA" id="ARBA00023136"/>
    </source>
</evidence>
<keyword evidence="9" id="KW-0067">ATP-binding</keyword>
<keyword evidence="13" id="KW-1133">Transmembrane helix</keyword>
<keyword evidence="18" id="KW-1185">Reference proteome</keyword>
<dbReference type="InterPro" id="IPR057640">
    <property type="entry name" value="Cache_WalK"/>
</dbReference>
<evidence type="ECO:0000313" key="18">
    <source>
        <dbReference type="Proteomes" id="UP001197974"/>
    </source>
</evidence>
<organism evidence="17 18">
    <name type="scientific">Bacillus carboniphilus</name>
    <dbReference type="NCBI Taxonomy" id="86663"/>
    <lineage>
        <taxon>Bacteria</taxon>
        <taxon>Bacillati</taxon>
        <taxon>Bacillota</taxon>
        <taxon>Bacilli</taxon>
        <taxon>Bacillales</taxon>
        <taxon>Bacillaceae</taxon>
        <taxon>Bacillus</taxon>
    </lineage>
</organism>
<dbReference type="GO" id="GO:0004673">
    <property type="term" value="F:protein histidine kinase activity"/>
    <property type="evidence" value="ECO:0007669"/>
    <property type="project" value="UniProtKB-EC"/>
</dbReference>
<dbReference type="Gene3D" id="3.30.450.20">
    <property type="entry name" value="PAS domain"/>
    <property type="match status" value="2"/>
</dbReference>
<evidence type="ECO:0000256" key="1">
    <source>
        <dbReference type="ARBA" id="ARBA00000085"/>
    </source>
</evidence>
<dbReference type="InterPro" id="IPR013767">
    <property type="entry name" value="PAS_fold"/>
</dbReference>
<protein>
    <recommendedName>
        <fullName evidence="3">histidine kinase</fullName>
        <ecNumber evidence="3">2.7.13.3</ecNumber>
    </recommendedName>
</protein>
<evidence type="ECO:0000256" key="2">
    <source>
        <dbReference type="ARBA" id="ARBA00004651"/>
    </source>
</evidence>
<dbReference type="PROSITE" id="PS50112">
    <property type="entry name" value="PAS"/>
    <property type="match status" value="1"/>
</dbReference>
<dbReference type="SMART" id="SM00304">
    <property type="entry name" value="HAMP"/>
    <property type="match status" value="1"/>
</dbReference>
<accession>A0ABY9JR43</accession>
<keyword evidence="4" id="KW-1003">Cell membrane</keyword>
<evidence type="ECO:0000259" key="16">
    <source>
        <dbReference type="PROSITE" id="PS50885"/>
    </source>
</evidence>
<keyword evidence="7" id="KW-0547">Nucleotide-binding</keyword>
<dbReference type="InterPro" id="IPR035965">
    <property type="entry name" value="PAS-like_dom_sf"/>
</dbReference>
<dbReference type="EMBL" id="CP129013">
    <property type="protein sequence ID" value="WLR41861.1"/>
    <property type="molecule type" value="Genomic_DNA"/>
</dbReference>
<proteinExistence type="predicted"/>
<dbReference type="SMART" id="SM00388">
    <property type="entry name" value="HisKA"/>
    <property type="match status" value="1"/>
</dbReference>
<comment type="subcellular location">
    <subcellularLocation>
        <location evidence="2">Cell membrane</location>
        <topology evidence="2">Multi-pass membrane protein</topology>
    </subcellularLocation>
</comment>
<dbReference type="Pfam" id="PF00672">
    <property type="entry name" value="HAMP"/>
    <property type="match status" value="1"/>
</dbReference>
<dbReference type="RefSeq" id="WP_226541370.1">
    <property type="nucleotide sequence ID" value="NZ_CP129013.1"/>
</dbReference>
<feature type="transmembrane region" description="Helical" evidence="13">
    <location>
        <begin position="12"/>
        <end position="36"/>
    </location>
</feature>
<evidence type="ECO:0000313" key="17">
    <source>
        <dbReference type="EMBL" id="WLR41861.1"/>
    </source>
</evidence>
<keyword evidence="11 13" id="KW-0472">Membrane</keyword>
<dbReference type="PROSITE" id="PS50109">
    <property type="entry name" value="HIS_KIN"/>
    <property type="match status" value="1"/>
</dbReference>
<feature type="coiled-coil region" evidence="12">
    <location>
        <begin position="241"/>
        <end position="268"/>
    </location>
</feature>
<dbReference type="InterPro" id="IPR003660">
    <property type="entry name" value="HAMP_dom"/>
</dbReference>
<evidence type="ECO:0000256" key="5">
    <source>
        <dbReference type="ARBA" id="ARBA00022553"/>
    </source>
</evidence>
<dbReference type="Pfam" id="PF00989">
    <property type="entry name" value="PAS"/>
    <property type="match status" value="1"/>
</dbReference>
<dbReference type="Gene3D" id="3.30.565.10">
    <property type="entry name" value="Histidine kinase-like ATPase, C-terminal domain"/>
    <property type="match status" value="1"/>
</dbReference>
<keyword evidence="12" id="KW-0175">Coiled coil</keyword>
<dbReference type="NCBIfam" id="TIGR00229">
    <property type="entry name" value="sensory_box"/>
    <property type="match status" value="1"/>
</dbReference>
<dbReference type="PANTHER" id="PTHR45453">
    <property type="entry name" value="PHOSPHATE REGULON SENSOR PROTEIN PHOR"/>
    <property type="match status" value="1"/>
</dbReference>
<comment type="catalytic activity">
    <reaction evidence="1">
        <text>ATP + protein L-histidine = ADP + protein N-phospho-L-histidine.</text>
        <dbReference type="EC" id="2.7.13.3"/>
    </reaction>
</comment>
<evidence type="ECO:0000256" key="13">
    <source>
        <dbReference type="SAM" id="Phobius"/>
    </source>
</evidence>
<dbReference type="InterPro" id="IPR049814">
    <property type="entry name" value="Resp_reg_WalK"/>
</dbReference>
<dbReference type="Proteomes" id="UP001197974">
    <property type="component" value="Chromosome"/>
</dbReference>
<dbReference type="NCBIfam" id="NF033092">
    <property type="entry name" value="HK_WalK"/>
    <property type="match status" value="1"/>
</dbReference>
<dbReference type="CDD" id="cd00075">
    <property type="entry name" value="HATPase"/>
    <property type="match status" value="1"/>
</dbReference>
<dbReference type="InterPro" id="IPR003594">
    <property type="entry name" value="HATPase_dom"/>
</dbReference>
<dbReference type="EC" id="2.7.13.3" evidence="3"/>
<dbReference type="CDD" id="cd00082">
    <property type="entry name" value="HisKA"/>
    <property type="match status" value="1"/>
</dbReference>
<dbReference type="InterPro" id="IPR004358">
    <property type="entry name" value="Sig_transdc_His_kin-like_C"/>
</dbReference>
<feature type="domain" description="HAMP" evidence="16">
    <location>
        <begin position="208"/>
        <end position="260"/>
    </location>
</feature>
<gene>
    <name evidence="17" type="primary">walK</name>
    <name evidence="17" type="ORF">LC087_13565</name>
</gene>